<dbReference type="Pfam" id="PF10516">
    <property type="entry name" value="SHNi-TPR"/>
    <property type="match status" value="1"/>
</dbReference>
<dbReference type="STRING" id="1198029.A0A1U7LQZ4"/>
<keyword evidence="5" id="KW-0539">Nucleus</keyword>
<proteinExistence type="inferred from homology"/>
<evidence type="ECO:0000313" key="10">
    <source>
        <dbReference type="Proteomes" id="UP000186594"/>
    </source>
</evidence>
<dbReference type="PROSITE" id="PS50005">
    <property type="entry name" value="TPR"/>
    <property type="match status" value="1"/>
</dbReference>
<evidence type="ECO:0000256" key="6">
    <source>
        <dbReference type="PROSITE-ProRule" id="PRU00339"/>
    </source>
</evidence>
<keyword evidence="3" id="KW-0677">Repeat</keyword>
<evidence type="ECO:0000256" key="4">
    <source>
        <dbReference type="ARBA" id="ARBA00022803"/>
    </source>
</evidence>
<evidence type="ECO:0000313" key="9">
    <source>
        <dbReference type="EMBL" id="OLL25077.1"/>
    </source>
</evidence>
<dbReference type="InterPro" id="IPR019544">
    <property type="entry name" value="Tetratricopeptide_SHNi-TPR_dom"/>
</dbReference>
<evidence type="ECO:0000256" key="5">
    <source>
        <dbReference type="ARBA" id="ARBA00023242"/>
    </source>
</evidence>
<feature type="compositionally biased region" description="Acidic residues" evidence="7">
    <location>
        <begin position="101"/>
        <end position="123"/>
    </location>
</feature>
<evidence type="ECO:0000256" key="7">
    <source>
        <dbReference type="SAM" id="MobiDB-lite"/>
    </source>
</evidence>
<dbReference type="PANTHER" id="PTHR15081:SF1">
    <property type="entry name" value="NUCLEAR AUTOANTIGENIC SPERM PROTEIN"/>
    <property type="match status" value="1"/>
</dbReference>
<keyword evidence="10" id="KW-1185">Reference proteome</keyword>
<comment type="caution">
    <text evidence="9">The sequence shown here is derived from an EMBL/GenBank/DDBJ whole genome shotgun (WGS) entry which is preliminary data.</text>
</comment>
<comment type="similarity">
    <text evidence="2">Belongs to the NASP family.</text>
</comment>
<dbReference type="SMART" id="SM00028">
    <property type="entry name" value="TPR"/>
    <property type="match status" value="3"/>
</dbReference>
<dbReference type="GO" id="GO:0006335">
    <property type="term" value="P:DNA replication-dependent chromatin assembly"/>
    <property type="evidence" value="ECO:0007669"/>
    <property type="project" value="TreeGrafter"/>
</dbReference>
<evidence type="ECO:0000256" key="3">
    <source>
        <dbReference type="ARBA" id="ARBA00022737"/>
    </source>
</evidence>
<dbReference type="PANTHER" id="PTHR15081">
    <property type="entry name" value="NUCLEAR AUTOANTIGENIC SPERM PROTEIN NASP -RELATED"/>
    <property type="match status" value="1"/>
</dbReference>
<reference evidence="9 10" key="1">
    <citation type="submission" date="2016-04" db="EMBL/GenBank/DDBJ databases">
        <title>Evolutionary innovation and constraint leading to complex multicellularity in the Ascomycota.</title>
        <authorList>
            <person name="Cisse O."/>
            <person name="Nguyen A."/>
            <person name="Hewitt D.A."/>
            <person name="Jedd G."/>
            <person name="Stajich J.E."/>
        </authorList>
    </citation>
    <scope>NUCLEOTIDE SEQUENCE [LARGE SCALE GENOMIC DNA]</scope>
    <source>
        <strain evidence="9 10">DAH-3</strain>
    </source>
</reference>
<keyword evidence="4 6" id="KW-0802">TPR repeat</keyword>
<protein>
    <submittedName>
        <fullName evidence="9">NASP-related protein sim3</fullName>
    </submittedName>
</protein>
<comment type="subcellular location">
    <subcellularLocation>
        <location evidence="1">Nucleus</location>
    </subcellularLocation>
</comment>
<dbReference type="AlphaFoldDB" id="A0A1U7LQZ4"/>
<gene>
    <name evidence="9" type="ORF">NEOLI_001599</name>
</gene>
<feature type="repeat" description="TPR" evidence="6">
    <location>
        <begin position="161"/>
        <end position="194"/>
    </location>
</feature>
<feature type="region of interest" description="Disordered" evidence="7">
    <location>
        <begin position="64"/>
        <end position="123"/>
    </location>
</feature>
<feature type="region of interest" description="Disordered" evidence="7">
    <location>
        <begin position="342"/>
        <end position="365"/>
    </location>
</feature>
<dbReference type="SUPFAM" id="SSF48452">
    <property type="entry name" value="TPR-like"/>
    <property type="match status" value="1"/>
</dbReference>
<feature type="domain" description="Tetratricopeptide SHNi-TPR" evidence="8">
    <location>
        <begin position="161"/>
        <end position="194"/>
    </location>
</feature>
<dbReference type="EMBL" id="LXFE01000507">
    <property type="protein sequence ID" value="OLL25077.1"/>
    <property type="molecule type" value="Genomic_DNA"/>
</dbReference>
<dbReference type="OrthoDB" id="5587616at2759"/>
<feature type="compositionally biased region" description="Basic and acidic residues" evidence="7">
    <location>
        <begin position="355"/>
        <end position="365"/>
    </location>
</feature>
<dbReference type="Gene3D" id="1.25.40.10">
    <property type="entry name" value="Tetratricopeptide repeat domain"/>
    <property type="match status" value="1"/>
</dbReference>
<dbReference type="Proteomes" id="UP000186594">
    <property type="component" value="Unassembled WGS sequence"/>
</dbReference>
<evidence type="ECO:0000256" key="2">
    <source>
        <dbReference type="ARBA" id="ARBA00008402"/>
    </source>
</evidence>
<dbReference type="GO" id="GO:0005654">
    <property type="term" value="C:nucleoplasm"/>
    <property type="evidence" value="ECO:0007669"/>
    <property type="project" value="EnsemblFungi"/>
</dbReference>
<dbReference type="InterPro" id="IPR011990">
    <property type="entry name" value="TPR-like_helical_dom_sf"/>
</dbReference>
<dbReference type="InterPro" id="IPR051730">
    <property type="entry name" value="NASP-like"/>
</dbReference>
<dbReference type="InterPro" id="IPR019734">
    <property type="entry name" value="TPR_rpt"/>
</dbReference>
<accession>A0A1U7LQZ4</accession>
<evidence type="ECO:0000256" key="1">
    <source>
        <dbReference type="ARBA" id="ARBA00004123"/>
    </source>
</evidence>
<dbReference type="GO" id="GO:0034080">
    <property type="term" value="P:CENP-A containing chromatin assembly"/>
    <property type="evidence" value="ECO:0007669"/>
    <property type="project" value="EnsemblFungi"/>
</dbReference>
<name>A0A1U7LQZ4_NEOID</name>
<evidence type="ECO:0000259" key="8">
    <source>
        <dbReference type="Pfam" id="PF10516"/>
    </source>
</evidence>
<dbReference type="GO" id="GO:0042393">
    <property type="term" value="F:histone binding"/>
    <property type="evidence" value="ECO:0007669"/>
    <property type="project" value="TreeGrafter"/>
</dbReference>
<organism evidence="9 10">
    <name type="scientific">Neolecta irregularis (strain DAH-3)</name>
    <dbReference type="NCBI Taxonomy" id="1198029"/>
    <lineage>
        <taxon>Eukaryota</taxon>
        <taxon>Fungi</taxon>
        <taxon>Dikarya</taxon>
        <taxon>Ascomycota</taxon>
        <taxon>Taphrinomycotina</taxon>
        <taxon>Neolectales</taxon>
        <taxon>Neolectaceae</taxon>
        <taxon>Neolecta</taxon>
    </lineage>
</organism>
<sequence length="365" mass="40403">MAEQLVAQGCKAFALKKYDDAADILAQAVEAVIKTNGEDSADNADTLLLYGKALFEVARQKSQVLGGGSPSDHEDEAAQDSLSKVALPDSTQDPRFHFEGDVESNEDENDEDPEQEDNGEEDFTLCWETLDYARVLYEKKTDHQQLKGDNEGLKATKWKLADVFDLLGEVSLESENFEQAITDLQKSLEFKKELHSGHSNILSEAYFKLALAYEHSPNEADRPEAIANIEHAINTVKTFIKLEEEKHGLDAKGKDKEVQAITEGKEMVTMMEQKLAELQQPPDSKVTQTLRDLLAQSGGASLREGVEALIGSANDLSGLVRKKTETAKEVVENATLSKRKEIEEQEIPASPTKRVRLETVPEKDG</sequence>
<dbReference type="OMA" id="VAWEILD"/>